<organism evidence="12 13">
    <name type="scientific">Falco tinnunculus</name>
    <name type="common">Common kestrel</name>
    <dbReference type="NCBI Taxonomy" id="100819"/>
    <lineage>
        <taxon>Eukaryota</taxon>
        <taxon>Metazoa</taxon>
        <taxon>Chordata</taxon>
        <taxon>Craniata</taxon>
        <taxon>Vertebrata</taxon>
        <taxon>Euteleostomi</taxon>
        <taxon>Archelosauria</taxon>
        <taxon>Archosauria</taxon>
        <taxon>Dinosauria</taxon>
        <taxon>Saurischia</taxon>
        <taxon>Theropoda</taxon>
        <taxon>Coelurosauria</taxon>
        <taxon>Aves</taxon>
        <taxon>Neognathae</taxon>
        <taxon>Neoaves</taxon>
        <taxon>Telluraves</taxon>
        <taxon>Australaves</taxon>
        <taxon>Falconiformes</taxon>
        <taxon>Falconidae</taxon>
        <taxon>Falco</taxon>
    </lineage>
</organism>
<evidence type="ECO:0000313" key="12">
    <source>
        <dbReference type="Ensembl" id="ENSFTIP00000021763.1"/>
    </source>
</evidence>
<dbReference type="PANTHER" id="PTHR24289">
    <property type="entry name" value="STEROID 17-ALPHA-HYDROXYLASE/17,20 LYASE"/>
    <property type="match status" value="1"/>
</dbReference>
<evidence type="ECO:0000313" key="13">
    <source>
        <dbReference type="Proteomes" id="UP000694562"/>
    </source>
</evidence>
<evidence type="ECO:0000256" key="4">
    <source>
        <dbReference type="ARBA" id="ARBA00012109"/>
    </source>
</evidence>
<dbReference type="AlphaFoldDB" id="A0A8C4V3H9"/>
<dbReference type="SUPFAM" id="SSF48264">
    <property type="entry name" value="Cytochrome P450"/>
    <property type="match status" value="1"/>
</dbReference>
<dbReference type="GO" id="GO:0042448">
    <property type="term" value="P:progesterone metabolic process"/>
    <property type="evidence" value="ECO:0007669"/>
    <property type="project" value="TreeGrafter"/>
</dbReference>
<dbReference type="InterPro" id="IPR001128">
    <property type="entry name" value="Cyt_P450"/>
</dbReference>
<dbReference type="EC" id="1.14.14.1" evidence="4"/>
<evidence type="ECO:0000256" key="2">
    <source>
        <dbReference type="ARBA" id="ARBA00004524"/>
    </source>
</evidence>
<sequence length="211" mass="24060">MQKIVQEPYKTYNKVRAYITNSLTDQCLGKKVVANIVTIGRERRPRLSDRGTLPYTEAFILEMFRHSSFLPFTIPHSRTRDIVLNSYYSPKGCCVLVHQWEVNHLPTHPRRCWFPVWGKGSAVTRWQVFPLLSTLLQQLELSVCDGKKVDMTSLYGLSPGSTQDGFSCCSGYSLQKNERDPSNELGWSKAPLEGPACWRTSATFSLLYHGH</sequence>
<keyword evidence="5" id="KW-0349">Heme</keyword>
<evidence type="ECO:0000256" key="8">
    <source>
        <dbReference type="ARBA" id="ARBA00022848"/>
    </source>
</evidence>
<comment type="similarity">
    <text evidence="3">Belongs to the cytochrome P450 family.</text>
</comment>
<comment type="subcellular location">
    <subcellularLocation>
        <location evidence="2">Microsome membrane</location>
    </subcellularLocation>
</comment>
<dbReference type="Proteomes" id="UP000694562">
    <property type="component" value="Unplaced"/>
</dbReference>
<evidence type="ECO:0000256" key="7">
    <source>
        <dbReference type="ARBA" id="ARBA00022824"/>
    </source>
</evidence>
<dbReference type="PANTHER" id="PTHR24289:SF21">
    <property type="entry name" value="CYTOCHROME P450 1A"/>
    <property type="match status" value="1"/>
</dbReference>
<protein>
    <recommendedName>
        <fullName evidence="4">unspecific monooxygenase</fullName>
        <ecNumber evidence="4">1.14.14.1</ecNumber>
    </recommendedName>
</protein>
<evidence type="ECO:0000256" key="3">
    <source>
        <dbReference type="ARBA" id="ARBA00010617"/>
    </source>
</evidence>
<keyword evidence="9" id="KW-0560">Oxidoreductase</keyword>
<keyword evidence="11" id="KW-0503">Monooxygenase</keyword>
<evidence type="ECO:0000256" key="9">
    <source>
        <dbReference type="ARBA" id="ARBA00023002"/>
    </source>
</evidence>
<keyword evidence="10" id="KW-0408">Iron</keyword>
<keyword evidence="7" id="KW-0256">Endoplasmic reticulum</keyword>
<proteinExistence type="inferred from homology"/>
<dbReference type="InterPro" id="IPR036396">
    <property type="entry name" value="Cyt_P450_sf"/>
</dbReference>
<keyword evidence="13" id="KW-1185">Reference proteome</keyword>
<reference evidence="12" key="2">
    <citation type="submission" date="2025-09" db="UniProtKB">
        <authorList>
            <consortium name="Ensembl"/>
        </authorList>
    </citation>
    <scope>IDENTIFICATION</scope>
</reference>
<dbReference type="Gene3D" id="1.10.630.10">
    <property type="entry name" value="Cytochrome P450"/>
    <property type="match status" value="1"/>
</dbReference>
<evidence type="ECO:0000256" key="1">
    <source>
        <dbReference type="ARBA" id="ARBA00001971"/>
    </source>
</evidence>
<evidence type="ECO:0000256" key="5">
    <source>
        <dbReference type="ARBA" id="ARBA00022617"/>
    </source>
</evidence>
<keyword evidence="6" id="KW-0479">Metal-binding</keyword>
<dbReference type="Pfam" id="PF00067">
    <property type="entry name" value="p450"/>
    <property type="match status" value="1"/>
</dbReference>
<reference evidence="12" key="1">
    <citation type="submission" date="2025-08" db="UniProtKB">
        <authorList>
            <consortium name="Ensembl"/>
        </authorList>
    </citation>
    <scope>IDENTIFICATION</scope>
</reference>
<evidence type="ECO:0000256" key="6">
    <source>
        <dbReference type="ARBA" id="ARBA00022723"/>
    </source>
</evidence>
<comment type="cofactor">
    <cofactor evidence="1">
        <name>heme</name>
        <dbReference type="ChEBI" id="CHEBI:30413"/>
    </cofactor>
</comment>
<dbReference type="GO" id="GO:0005506">
    <property type="term" value="F:iron ion binding"/>
    <property type="evidence" value="ECO:0007669"/>
    <property type="project" value="InterPro"/>
</dbReference>
<evidence type="ECO:0000256" key="11">
    <source>
        <dbReference type="ARBA" id="ARBA00023033"/>
    </source>
</evidence>
<keyword evidence="8" id="KW-0492">Microsome</keyword>
<dbReference type="GO" id="GO:0004508">
    <property type="term" value="F:steroid 17-alpha-monooxygenase activity"/>
    <property type="evidence" value="ECO:0007669"/>
    <property type="project" value="TreeGrafter"/>
</dbReference>
<dbReference type="GO" id="GO:0042446">
    <property type="term" value="P:hormone biosynthetic process"/>
    <property type="evidence" value="ECO:0007669"/>
    <property type="project" value="TreeGrafter"/>
</dbReference>
<name>A0A8C4V3H9_FALTI</name>
<accession>A0A8C4V3H9</accession>
<dbReference type="OrthoDB" id="1055148at2759"/>
<dbReference type="Ensembl" id="ENSFTIT00000022673.1">
    <property type="protein sequence ID" value="ENSFTIP00000021763.1"/>
    <property type="gene ID" value="ENSFTIG00000014130.1"/>
</dbReference>
<evidence type="ECO:0000256" key="10">
    <source>
        <dbReference type="ARBA" id="ARBA00023004"/>
    </source>
</evidence>
<dbReference type="GO" id="GO:0020037">
    <property type="term" value="F:heme binding"/>
    <property type="evidence" value="ECO:0007669"/>
    <property type="project" value="InterPro"/>
</dbReference>